<protein>
    <recommendedName>
        <fullName evidence="3">Sulfotransferase domain-containing protein</fullName>
    </recommendedName>
</protein>
<evidence type="ECO:0000313" key="4">
    <source>
        <dbReference type="EnsemblMetazoa" id="SCAU015851-PA"/>
    </source>
</evidence>
<evidence type="ECO:0000313" key="5">
    <source>
        <dbReference type="Proteomes" id="UP000095300"/>
    </source>
</evidence>
<dbReference type="InterPro" id="IPR000863">
    <property type="entry name" value="Sulfotransferase_dom"/>
</dbReference>
<reference evidence="5" key="1">
    <citation type="submission" date="2015-05" db="EMBL/GenBank/DDBJ databases">
        <authorList>
            <person name="Wilson R.K."/>
            <person name="Warren W.C."/>
            <person name="Olafson P."/>
        </authorList>
    </citation>
    <scope>NUCLEOTIDE SEQUENCE [LARGE SCALE GENOMIC DNA]</scope>
    <source>
        <strain evidence="5">USDA</strain>
    </source>
</reference>
<dbReference type="EnsemblMetazoa" id="SCAU015851-RA">
    <property type="protein sequence ID" value="SCAU015851-PA"/>
    <property type="gene ID" value="SCAU015851"/>
</dbReference>
<accession>A0A1I8QCD2</accession>
<dbReference type="OrthoDB" id="205623at2759"/>
<dbReference type="EnsemblMetazoa" id="SCAU015851-RB">
    <property type="protein sequence ID" value="SCAU015851-PB"/>
    <property type="gene ID" value="SCAU015851"/>
</dbReference>
<evidence type="ECO:0000256" key="1">
    <source>
        <dbReference type="ARBA" id="ARBA00005771"/>
    </source>
</evidence>
<dbReference type="InterPro" id="IPR027417">
    <property type="entry name" value="P-loop_NTPase"/>
</dbReference>
<dbReference type="KEGG" id="scac:106089261"/>
<dbReference type="AlphaFoldDB" id="A0A1I8QCD2"/>
<dbReference type="PANTHER" id="PTHR11783">
    <property type="entry name" value="SULFOTRANSFERASE SULT"/>
    <property type="match status" value="1"/>
</dbReference>
<name>A0A1I8QCD2_STOCA</name>
<evidence type="ECO:0000256" key="2">
    <source>
        <dbReference type="ARBA" id="ARBA00022679"/>
    </source>
</evidence>
<dbReference type="VEuPathDB" id="VectorBase:SCAU015851"/>
<dbReference type="Proteomes" id="UP000095300">
    <property type="component" value="Unassembled WGS sequence"/>
</dbReference>
<keyword evidence="2" id="KW-0808">Transferase</keyword>
<sequence>MAESEVVQPKRFPTNLLPMKYWENRKCYYIPNAQEFLNKVHDVEVYDDDVWLVSLPKCGTTWMQELLWLVLNNYDFEAAKSEHLEKRSPFMEFHYIIHKDLKGAFKAIETTNRPRLIKSHLCLALLPAQIWNKKTKVIYVSRNPKDAFVSEYHFFRHMGFFSAHITLEEYLNNRMESECSSEQFDNMTEYYALRSEPWLYYTSYERMKTDLRSVIQDVCQFLNKPIDEETMQQMLKHLSFEEMKKNPTTNHLWEIEQARKMNQVPLEDFNFCRKGKVSGYKEEISTALAMKLDKWVQDKMKRYNTTMEDLLLLN</sequence>
<gene>
    <name evidence="4" type="primary">106089261</name>
</gene>
<organism evidence="4 5">
    <name type="scientific">Stomoxys calcitrans</name>
    <name type="common">Stable fly</name>
    <name type="synonym">Conops calcitrans</name>
    <dbReference type="NCBI Taxonomy" id="35570"/>
    <lineage>
        <taxon>Eukaryota</taxon>
        <taxon>Metazoa</taxon>
        <taxon>Ecdysozoa</taxon>
        <taxon>Arthropoda</taxon>
        <taxon>Hexapoda</taxon>
        <taxon>Insecta</taxon>
        <taxon>Pterygota</taxon>
        <taxon>Neoptera</taxon>
        <taxon>Endopterygota</taxon>
        <taxon>Diptera</taxon>
        <taxon>Brachycera</taxon>
        <taxon>Muscomorpha</taxon>
        <taxon>Muscoidea</taxon>
        <taxon>Muscidae</taxon>
        <taxon>Stomoxys</taxon>
    </lineage>
</organism>
<dbReference type="GO" id="GO:0008146">
    <property type="term" value="F:sulfotransferase activity"/>
    <property type="evidence" value="ECO:0007669"/>
    <property type="project" value="InterPro"/>
</dbReference>
<keyword evidence="5" id="KW-1185">Reference proteome</keyword>
<feature type="domain" description="Sulfotransferase" evidence="3">
    <location>
        <begin position="47"/>
        <end position="303"/>
    </location>
</feature>
<dbReference type="SUPFAM" id="SSF52540">
    <property type="entry name" value="P-loop containing nucleoside triphosphate hydrolases"/>
    <property type="match status" value="1"/>
</dbReference>
<dbReference type="Pfam" id="PF00685">
    <property type="entry name" value="Sulfotransfer_1"/>
    <property type="match status" value="1"/>
</dbReference>
<dbReference type="Gene3D" id="3.40.50.300">
    <property type="entry name" value="P-loop containing nucleotide triphosphate hydrolases"/>
    <property type="match status" value="1"/>
</dbReference>
<proteinExistence type="inferred from homology"/>
<evidence type="ECO:0000259" key="3">
    <source>
        <dbReference type="Pfam" id="PF00685"/>
    </source>
</evidence>
<comment type="similarity">
    <text evidence="1">Belongs to the sulfotransferase 1 family.</text>
</comment>
<reference evidence="4" key="2">
    <citation type="submission" date="2020-05" db="UniProtKB">
        <authorList>
            <consortium name="EnsemblMetazoa"/>
        </authorList>
    </citation>
    <scope>IDENTIFICATION</scope>
    <source>
        <strain evidence="4">USDA</strain>
    </source>
</reference>